<reference evidence="1 2" key="1">
    <citation type="submission" date="2016-09" db="EMBL/GenBank/DDBJ databases">
        <title>Genome sequence of Eubacterium angustum.</title>
        <authorList>
            <person name="Poehlein A."/>
            <person name="Daniel R."/>
        </authorList>
    </citation>
    <scope>NUCLEOTIDE SEQUENCE [LARGE SCALE GENOMIC DNA]</scope>
    <source>
        <strain evidence="1 2">DSM 1989</strain>
    </source>
</reference>
<dbReference type="Proteomes" id="UP000180254">
    <property type="component" value="Unassembled WGS sequence"/>
</dbReference>
<sequence length="145" mass="16871">MSNLPGSMQAEVLNLNLDKELPVLCEYAYDFSKNELILQDGRPKYVYRNEALKIWLFKALVTERNRYEAYSSQFGCDVWELMGEVMSLDIKKSEIRRYIVEAIMVNPYVTNVEKVDIEIEGSKVIANVRVKSIYKDEVIEVNVHL</sequence>
<accession>A0A1S1V6K2</accession>
<dbReference type="STRING" id="39480.EUAN_12310"/>
<evidence type="ECO:0000313" key="1">
    <source>
        <dbReference type="EMBL" id="OHW62162.1"/>
    </source>
</evidence>
<dbReference type="OrthoDB" id="89089at2"/>
<proteinExistence type="predicted"/>
<comment type="caution">
    <text evidence="1">The sequence shown here is derived from an EMBL/GenBank/DDBJ whole genome shotgun (WGS) entry which is preliminary data.</text>
</comment>
<protein>
    <recommendedName>
        <fullName evidence="3">Protein 25-like lysozyme</fullName>
    </recommendedName>
</protein>
<evidence type="ECO:0000313" key="2">
    <source>
        <dbReference type="Proteomes" id="UP000180254"/>
    </source>
</evidence>
<organism evidence="1 2">
    <name type="scientific">Andreesenia angusta</name>
    <dbReference type="NCBI Taxonomy" id="39480"/>
    <lineage>
        <taxon>Bacteria</taxon>
        <taxon>Bacillati</taxon>
        <taxon>Bacillota</taxon>
        <taxon>Tissierellia</taxon>
        <taxon>Tissierellales</taxon>
        <taxon>Gottschalkiaceae</taxon>
        <taxon>Andreesenia</taxon>
    </lineage>
</organism>
<name>A0A1S1V6K2_9FIRM</name>
<dbReference type="EMBL" id="MKIE01000004">
    <property type="protein sequence ID" value="OHW62162.1"/>
    <property type="molecule type" value="Genomic_DNA"/>
</dbReference>
<gene>
    <name evidence="1" type="ORF">EUAN_12310</name>
</gene>
<evidence type="ECO:0008006" key="3">
    <source>
        <dbReference type="Google" id="ProtNLM"/>
    </source>
</evidence>
<keyword evidence="2" id="KW-1185">Reference proteome</keyword>
<dbReference type="AlphaFoldDB" id="A0A1S1V6K2"/>
<dbReference type="Pfam" id="PF10934">
    <property type="entry name" value="Sheath_initiator"/>
    <property type="match status" value="1"/>
</dbReference>
<dbReference type="RefSeq" id="WP_084655784.1">
    <property type="nucleotide sequence ID" value="NZ_MKIE01000004.1"/>
</dbReference>
<dbReference type="InterPro" id="IPR020288">
    <property type="entry name" value="Sheath_initiator"/>
</dbReference>
<dbReference type="Gene3D" id="3.10.450.40">
    <property type="match status" value="1"/>
</dbReference>